<keyword evidence="1" id="KW-0472">Membrane</keyword>
<dbReference type="AlphaFoldDB" id="A0A0E2PZB2"/>
<keyword evidence="1" id="KW-0812">Transmembrane</keyword>
<dbReference type="InterPro" id="IPR025037">
    <property type="entry name" value="DUF3923"/>
</dbReference>
<evidence type="ECO:0000313" key="3">
    <source>
        <dbReference type="Proteomes" id="UP000024559"/>
    </source>
</evidence>
<evidence type="ECO:0000313" key="2">
    <source>
        <dbReference type="EMBL" id="ETW88278.1"/>
    </source>
</evidence>
<protein>
    <submittedName>
        <fullName evidence="2">Membrane protein</fullName>
    </submittedName>
</protein>
<organism evidence="2 3">
    <name type="scientific">Streptococcus thermophilus M17PTZA496</name>
    <dbReference type="NCBI Taxonomy" id="1433289"/>
    <lineage>
        <taxon>Bacteria</taxon>
        <taxon>Bacillati</taxon>
        <taxon>Bacillota</taxon>
        <taxon>Bacilli</taxon>
        <taxon>Lactobacillales</taxon>
        <taxon>Streptococcaceae</taxon>
        <taxon>Streptococcus</taxon>
    </lineage>
</organism>
<dbReference type="HOGENOM" id="CLU_2439612_0_0_9"/>
<dbReference type="EMBL" id="AZJT01000067">
    <property type="protein sequence ID" value="ETW88278.1"/>
    <property type="molecule type" value="Genomic_DNA"/>
</dbReference>
<accession>A0A0E2PZB2</accession>
<evidence type="ECO:0000256" key="1">
    <source>
        <dbReference type="SAM" id="Phobius"/>
    </source>
</evidence>
<proteinExistence type="predicted"/>
<feature type="transmembrane region" description="Helical" evidence="1">
    <location>
        <begin position="47"/>
        <end position="66"/>
    </location>
</feature>
<dbReference type="PATRIC" id="fig|1433289.7.peg.2049"/>
<dbReference type="GeneID" id="66899483"/>
<dbReference type="Pfam" id="PF13061">
    <property type="entry name" value="DUF3923"/>
    <property type="match status" value="1"/>
</dbReference>
<feature type="transmembrane region" description="Helical" evidence="1">
    <location>
        <begin position="7"/>
        <end position="27"/>
    </location>
</feature>
<name>A0A0E2PZB2_STRTR</name>
<dbReference type="RefSeq" id="WP_002946573.1">
    <property type="nucleotide sequence ID" value="NZ_CM002372.1"/>
</dbReference>
<sequence length="90" mass="10926">MVKKRFFIGFNGIFLVLFLDICLLISIRTVDHHGRFESITDKWQTLLYVSGVYVSLLLFEMILFLIMRHRKISRLLDKSYKDLFFRSYLW</sequence>
<reference evidence="3" key="1">
    <citation type="submission" date="2013-12" db="EMBL/GenBank/DDBJ databases">
        <title>Genome sequences of Streptococcus thermophilus strains MTH17CL396 and M17PTZA496 isolated from Fontina cheese in Valle d'Aosta region (Italy).</title>
        <authorList>
            <person name="Treu L."/>
            <person name="Giacomini A."/>
            <person name="Corich V."/>
            <person name="Vendramin V."/>
            <person name="Bovo B."/>
        </authorList>
    </citation>
    <scope>NUCLEOTIDE SEQUENCE [LARGE SCALE GENOMIC DNA]</scope>
    <source>
        <strain evidence="3">M17PTZA496</strain>
    </source>
</reference>
<keyword evidence="1" id="KW-1133">Transmembrane helix</keyword>
<comment type="caution">
    <text evidence="2">The sequence shown here is derived from an EMBL/GenBank/DDBJ whole genome shotgun (WGS) entry which is preliminary data.</text>
</comment>
<gene>
    <name evidence="2" type="ORF">X841_09875</name>
</gene>
<dbReference type="Proteomes" id="UP000024559">
    <property type="component" value="Chromosome"/>
</dbReference>